<dbReference type="GO" id="GO:0016812">
    <property type="term" value="F:hydrolase activity, acting on carbon-nitrogen (but not peptide) bonds, in cyclic amides"/>
    <property type="evidence" value="ECO:0007669"/>
    <property type="project" value="TreeGrafter"/>
</dbReference>
<gene>
    <name evidence="1" type="ORF">SAMN02745121_04062</name>
</gene>
<dbReference type="RefSeq" id="WP_096327849.1">
    <property type="nucleotide sequence ID" value="NZ_FOMX01000013.1"/>
</dbReference>
<dbReference type="Gene3D" id="3.20.20.140">
    <property type="entry name" value="Metal-dependent hydrolases"/>
    <property type="match status" value="1"/>
</dbReference>
<dbReference type="InterPro" id="IPR032466">
    <property type="entry name" value="Metal_Hydrolase"/>
</dbReference>
<protein>
    <submittedName>
        <fullName evidence="1">N-acyl-D-aspartate/D-glutamate deacylase</fullName>
    </submittedName>
</protein>
<accession>A0A1I2A4X4</accession>
<dbReference type="Proteomes" id="UP000199400">
    <property type="component" value="Unassembled WGS sequence"/>
</dbReference>
<dbReference type="SUPFAM" id="SSF51338">
    <property type="entry name" value="Composite domain of metallo-dependent hydrolases"/>
    <property type="match status" value="1"/>
</dbReference>
<dbReference type="STRING" id="54.SAMN02745121_04062"/>
<evidence type="ECO:0000313" key="1">
    <source>
        <dbReference type="EMBL" id="SFE38857.1"/>
    </source>
</evidence>
<name>A0A1I2A4X4_9BACT</name>
<dbReference type="Gene3D" id="2.30.40.10">
    <property type="entry name" value="Urease, subunit C, domain 1"/>
    <property type="match status" value="1"/>
</dbReference>
<keyword evidence="2" id="KW-1185">Reference proteome</keyword>
<sequence>MRPRPQVLRGGIVFDGLGNPARALDVLVDAGAVAALLPPDSAVGEEVEQVDVRGCWVTPGFIDIHTHYDAELELWPALGESVRHGVTAVFLGSCGLSLAIGDPDELADMFCRVEGIPRACVAPMLARVKDWDGPAGYLQHLERLPLGPHVAALLGHSAIRAAAMGLGRSLDARVAPRPGELARMKALLQEALDAGFLGLSINTLPWDKMDGQQFRSRPTPSVFASWSEYRALAAVLRARGRVLQGVPDVSTKLNVLLFAALSTGIARAALKTTLIAMMDAPPARGVHRVAGVLTRLVNHLLGGDLRFQALPNPFDMWVDGIEVPVFEEFGAGTEALHLEEPAARAALLRDPAYRRRFRRQWRDRLRGRAYHRDLRRTRILACPEDQLVGKSFAEVAAARGGDPIDTLLDLVAEHGTALRWQTIVANDRPDRLEWIVRHPYAQIGFSDAGAHLRNMAYYNFPLRLLRMVRAAAARGRPIMSPERAVHRVTGELARWFGLDAGRLAPGARADLVVVDPEALDDRLDALHEQPVAPPAVGGPFSELRRLVRRNDAAVRRVLIAGRTAWQGGALAPELGRERFGTVLRACA</sequence>
<dbReference type="PANTHER" id="PTHR11647:SF1">
    <property type="entry name" value="COLLAPSIN RESPONSE MEDIATOR PROTEIN"/>
    <property type="match status" value="1"/>
</dbReference>
<dbReference type="InterPro" id="IPR011059">
    <property type="entry name" value="Metal-dep_hydrolase_composite"/>
</dbReference>
<dbReference type="PANTHER" id="PTHR11647">
    <property type="entry name" value="HYDRANTOINASE/DIHYDROPYRIMIDINASE FAMILY MEMBER"/>
    <property type="match status" value="1"/>
</dbReference>
<dbReference type="InterPro" id="IPR050378">
    <property type="entry name" value="Metallo-dep_Hydrolases_sf"/>
</dbReference>
<dbReference type="SUPFAM" id="SSF51556">
    <property type="entry name" value="Metallo-dependent hydrolases"/>
    <property type="match status" value="1"/>
</dbReference>
<evidence type="ECO:0000313" key="2">
    <source>
        <dbReference type="Proteomes" id="UP000199400"/>
    </source>
</evidence>
<proteinExistence type="predicted"/>
<dbReference type="EMBL" id="FOMX01000013">
    <property type="protein sequence ID" value="SFE38857.1"/>
    <property type="molecule type" value="Genomic_DNA"/>
</dbReference>
<dbReference type="GO" id="GO:0005829">
    <property type="term" value="C:cytosol"/>
    <property type="evidence" value="ECO:0007669"/>
    <property type="project" value="TreeGrafter"/>
</dbReference>
<organism evidence="1 2">
    <name type="scientific">Nannocystis exedens</name>
    <dbReference type="NCBI Taxonomy" id="54"/>
    <lineage>
        <taxon>Bacteria</taxon>
        <taxon>Pseudomonadati</taxon>
        <taxon>Myxococcota</taxon>
        <taxon>Polyangia</taxon>
        <taxon>Nannocystales</taxon>
        <taxon>Nannocystaceae</taxon>
        <taxon>Nannocystis</taxon>
    </lineage>
</organism>
<dbReference type="OrthoDB" id="9766983at2"/>
<dbReference type="AlphaFoldDB" id="A0A1I2A4X4"/>
<reference evidence="2" key="1">
    <citation type="submission" date="2016-10" db="EMBL/GenBank/DDBJ databases">
        <authorList>
            <person name="Varghese N."/>
            <person name="Submissions S."/>
        </authorList>
    </citation>
    <scope>NUCLEOTIDE SEQUENCE [LARGE SCALE GENOMIC DNA]</scope>
    <source>
        <strain evidence="2">ATCC 25963</strain>
    </source>
</reference>